<dbReference type="GO" id="GO:0030544">
    <property type="term" value="F:Hsp70 protein binding"/>
    <property type="evidence" value="ECO:0007669"/>
    <property type="project" value="TreeGrafter"/>
</dbReference>
<evidence type="ECO:0000256" key="1">
    <source>
        <dbReference type="SAM" id="Coils"/>
    </source>
</evidence>
<dbReference type="SMART" id="SM00271">
    <property type="entry name" value="DnaJ"/>
    <property type="match status" value="1"/>
</dbReference>
<dbReference type="AlphaFoldDB" id="A0A7S4AC31"/>
<dbReference type="EMBL" id="HBIX01004359">
    <property type="protein sequence ID" value="CAE0710705.1"/>
    <property type="molecule type" value="Transcribed_RNA"/>
</dbReference>
<dbReference type="Pfam" id="PF00226">
    <property type="entry name" value="DnaJ"/>
    <property type="match status" value="1"/>
</dbReference>
<dbReference type="PANTHER" id="PTHR43908:SF3">
    <property type="entry name" value="AT29763P-RELATED"/>
    <property type="match status" value="1"/>
</dbReference>
<evidence type="ECO:0000259" key="3">
    <source>
        <dbReference type="PROSITE" id="PS50076"/>
    </source>
</evidence>
<dbReference type="CDD" id="cd06257">
    <property type="entry name" value="DnaJ"/>
    <property type="match status" value="1"/>
</dbReference>
<dbReference type="PANTHER" id="PTHR43908">
    <property type="entry name" value="AT29763P-RELATED"/>
    <property type="match status" value="1"/>
</dbReference>
<reference evidence="4" key="1">
    <citation type="submission" date="2021-01" db="EMBL/GenBank/DDBJ databases">
        <authorList>
            <person name="Corre E."/>
            <person name="Pelletier E."/>
            <person name="Niang G."/>
            <person name="Scheremetjew M."/>
            <person name="Finn R."/>
            <person name="Kale V."/>
            <person name="Holt S."/>
            <person name="Cochrane G."/>
            <person name="Meng A."/>
            <person name="Brown T."/>
            <person name="Cohen L."/>
        </authorList>
    </citation>
    <scope>NUCLEOTIDE SEQUENCE</scope>
    <source>
        <strain evidence="4">10249 10 AB</strain>
    </source>
</reference>
<dbReference type="GO" id="GO:0005789">
    <property type="term" value="C:endoplasmic reticulum membrane"/>
    <property type="evidence" value="ECO:0007669"/>
    <property type="project" value="TreeGrafter"/>
</dbReference>
<protein>
    <recommendedName>
        <fullName evidence="3">J domain-containing protein</fullName>
    </recommendedName>
</protein>
<accession>A0A7S4AC31</accession>
<gene>
    <name evidence="4" type="ORF">PAUS00366_LOCUS3432</name>
</gene>
<sequence>MLGKRSNLLFVPLTIFVAWSTTISLCATQIRADSVEDEYVRQVIEEDQDHYHDEYQYHATDEEAARQQQNFADQEQIRQEKEERAAREASERVAAERERRFEAEVARMNEEQKKLALKQKKIDGKKVRSVLKASERNNLYEVLGIRNLSLKLPPREVNLAGVFRFTIPGVTLLKELSEKDIRKQFRKRAMDVHPDKNRDGRAQEAFVAVEEAASILSDKKLRKQYDLERKLHRSDQVEGYRRAVRTAIAYVWAMTRRTIQVTKTLLGPFFLAGGDSCGTDNIILNK</sequence>
<proteinExistence type="predicted"/>
<dbReference type="PRINTS" id="PR00625">
    <property type="entry name" value="JDOMAIN"/>
</dbReference>
<dbReference type="GO" id="GO:0071218">
    <property type="term" value="P:cellular response to misfolded protein"/>
    <property type="evidence" value="ECO:0007669"/>
    <property type="project" value="TreeGrafter"/>
</dbReference>
<dbReference type="SUPFAM" id="SSF46565">
    <property type="entry name" value="Chaperone J-domain"/>
    <property type="match status" value="1"/>
</dbReference>
<dbReference type="PROSITE" id="PS50076">
    <property type="entry name" value="DNAJ_2"/>
    <property type="match status" value="1"/>
</dbReference>
<feature type="coiled-coil region" evidence="1">
    <location>
        <begin position="64"/>
        <end position="99"/>
    </location>
</feature>
<keyword evidence="1" id="KW-0175">Coiled coil</keyword>
<evidence type="ECO:0000313" key="4">
    <source>
        <dbReference type="EMBL" id="CAE0710705.1"/>
    </source>
</evidence>
<name>A0A7S4AC31_9STRA</name>
<feature type="domain" description="J" evidence="3">
    <location>
        <begin position="138"/>
        <end position="229"/>
    </location>
</feature>
<organism evidence="4">
    <name type="scientific">Pseudo-nitzschia australis</name>
    <dbReference type="NCBI Taxonomy" id="44445"/>
    <lineage>
        <taxon>Eukaryota</taxon>
        <taxon>Sar</taxon>
        <taxon>Stramenopiles</taxon>
        <taxon>Ochrophyta</taxon>
        <taxon>Bacillariophyta</taxon>
        <taxon>Bacillariophyceae</taxon>
        <taxon>Bacillariophycidae</taxon>
        <taxon>Bacillariales</taxon>
        <taxon>Bacillariaceae</taxon>
        <taxon>Pseudo-nitzschia</taxon>
    </lineage>
</organism>
<feature type="signal peptide" evidence="2">
    <location>
        <begin position="1"/>
        <end position="32"/>
    </location>
</feature>
<feature type="chain" id="PRO_5030977892" description="J domain-containing protein" evidence="2">
    <location>
        <begin position="33"/>
        <end position="286"/>
    </location>
</feature>
<dbReference type="InterPro" id="IPR001623">
    <property type="entry name" value="DnaJ_domain"/>
</dbReference>
<evidence type="ECO:0000256" key="2">
    <source>
        <dbReference type="SAM" id="SignalP"/>
    </source>
</evidence>
<dbReference type="InterPro" id="IPR051100">
    <property type="entry name" value="DnaJ_subfamily_B/C"/>
</dbReference>
<keyword evidence="2" id="KW-0732">Signal</keyword>
<dbReference type="Gene3D" id="1.10.287.110">
    <property type="entry name" value="DnaJ domain"/>
    <property type="match status" value="1"/>
</dbReference>
<dbReference type="InterPro" id="IPR036869">
    <property type="entry name" value="J_dom_sf"/>
</dbReference>